<dbReference type="Proteomes" id="UP000305202">
    <property type="component" value="Unassembled WGS sequence"/>
</dbReference>
<evidence type="ECO:0000313" key="1">
    <source>
        <dbReference type="EMBL" id="TKI03872.1"/>
    </source>
</evidence>
<keyword evidence="2" id="KW-1185">Reference proteome</keyword>
<evidence type="ECO:0000313" key="2">
    <source>
        <dbReference type="Proteomes" id="UP000305202"/>
    </source>
</evidence>
<reference evidence="1 2" key="1">
    <citation type="submission" date="2019-04" db="EMBL/GenBank/DDBJ databases">
        <authorList>
            <person name="Li M."/>
            <person name="Gao C."/>
        </authorList>
    </citation>
    <scope>NUCLEOTIDE SEQUENCE [LARGE SCALE GENOMIC DNA]</scope>
    <source>
        <strain evidence="1 2">BGMRC 2031</strain>
    </source>
</reference>
<organism evidence="1 2">
    <name type="scientific">Martelella alba</name>
    <dbReference type="NCBI Taxonomy" id="2590451"/>
    <lineage>
        <taxon>Bacteria</taxon>
        <taxon>Pseudomonadati</taxon>
        <taxon>Pseudomonadota</taxon>
        <taxon>Alphaproteobacteria</taxon>
        <taxon>Hyphomicrobiales</taxon>
        <taxon>Aurantimonadaceae</taxon>
        <taxon>Martelella</taxon>
    </lineage>
</organism>
<proteinExistence type="predicted"/>
<dbReference type="PANTHER" id="PTHR36572">
    <property type="entry name" value="DNA DAMAGE-INDUCIBLE PROTEIN I-RELATED"/>
    <property type="match status" value="1"/>
</dbReference>
<name>A0ABY2SFT4_9HYPH</name>
<dbReference type="Pfam" id="PF06183">
    <property type="entry name" value="DinI"/>
    <property type="match status" value="1"/>
</dbReference>
<dbReference type="EMBL" id="SZPQ01000037">
    <property type="protein sequence ID" value="TKI03872.1"/>
    <property type="molecule type" value="Genomic_DNA"/>
</dbReference>
<dbReference type="SUPFAM" id="SSF54857">
    <property type="entry name" value="DNA damage-inducible protein DinI"/>
    <property type="match status" value="1"/>
</dbReference>
<dbReference type="Gene3D" id="3.30.910.10">
    <property type="entry name" value="DinI-like"/>
    <property type="match status" value="1"/>
</dbReference>
<comment type="caution">
    <text evidence="1">The sequence shown here is derived from an EMBL/GenBank/DDBJ whole genome shotgun (WGS) entry which is preliminary data.</text>
</comment>
<dbReference type="InterPro" id="IPR036687">
    <property type="entry name" value="DinI-like_sf"/>
</dbReference>
<sequence length="80" mass="9139">MHVEVNIEKEKAKAMPKGSITALQDELTRRLRKKYSGIIVEVKVKGADALYVRGATTIEREDIDAILQQTWESADDWFYA</sequence>
<dbReference type="PANTHER" id="PTHR36572:SF2">
    <property type="entry name" value="DNA DAMAGE-INDUCIBLE PROTEIN I"/>
    <property type="match status" value="1"/>
</dbReference>
<dbReference type="InterPro" id="IPR010391">
    <property type="entry name" value="DNA_damage-inducible_DinI-like"/>
</dbReference>
<dbReference type="RefSeq" id="WP_136992164.1">
    <property type="nucleotide sequence ID" value="NZ_SZPQ01000037.1"/>
</dbReference>
<accession>A0ABY2SFT4</accession>
<gene>
    <name evidence="1" type="ORF">FCN80_20325</name>
</gene>
<protein>
    <submittedName>
        <fullName evidence="1">DNA damage-inducible protein I</fullName>
    </submittedName>
</protein>